<feature type="transmembrane region" description="Helical" evidence="2">
    <location>
        <begin position="114"/>
        <end position="134"/>
    </location>
</feature>
<feature type="transmembrane region" description="Helical" evidence="2">
    <location>
        <begin position="80"/>
        <end position="102"/>
    </location>
</feature>
<keyword evidence="2" id="KW-1133">Transmembrane helix</keyword>
<reference evidence="4" key="1">
    <citation type="submission" date="2018-09" db="EMBL/GenBank/DDBJ databases">
        <authorList>
            <person name="Zhu H."/>
        </authorList>
    </citation>
    <scope>NUCLEOTIDE SEQUENCE [LARGE SCALE GENOMIC DNA]</scope>
    <source>
        <strain evidence="4">K1R23-30</strain>
    </source>
</reference>
<feature type="transmembrane region" description="Helical" evidence="2">
    <location>
        <begin position="12"/>
        <end position="36"/>
    </location>
</feature>
<evidence type="ECO:0000313" key="4">
    <source>
        <dbReference type="Proteomes" id="UP000265955"/>
    </source>
</evidence>
<evidence type="ECO:0000313" key="3">
    <source>
        <dbReference type="EMBL" id="RJF98587.1"/>
    </source>
</evidence>
<protein>
    <submittedName>
        <fullName evidence="3">Uncharacterized protein</fullName>
    </submittedName>
</protein>
<sequence length="135" mass="14798">MNASTRTPTVDANARTALVTAIGIILGFALAFFYTWSLKDPPANASQVQSRETNSPSSKATDLHPTKAVDPDQPWEPEDIPALIALCSGIIVLMFSLFRSLWPLVQSELYYRNTVLVFMLGIVITFGSSIYAVFV</sequence>
<feature type="compositionally biased region" description="Polar residues" evidence="1">
    <location>
        <begin position="44"/>
        <end position="60"/>
    </location>
</feature>
<dbReference type="EMBL" id="QYUO01000001">
    <property type="protein sequence ID" value="RJF98587.1"/>
    <property type="molecule type" value="Genomic_DNA"/>
</dbReference>
<organism evidence="3 4">
    <name type="scientific">Noviherbaspirillum saxi</name>
    <dbReference type="NCBI Taxonomy" id="2320863"/>
    <lineage>
        <taxon>Bacteria</taxon>
        <taxon>Pseudomonadati</taxon>
        <taxon>Pseudomonadota</taxon>
        <taxon>Betaproteobacteria</taxon>
        <taxon>Burkholderiales</taxon>
        <taxon>Oxalobacteraceae</taxon>
        <taxon>Noviherbaspirillum</taxon>
    </lineage>
</organism>
<keyword evidence="2" id="KW-0472">Membrane</keyword>
<proteinExistence type="predicted"/>
<keyword evidence="2" id="KW-0812">Transmembrane</keyword>
<name>A0A3A3FQU7_9BURK</name>
<keyword evidence="4" id="KW-1185">Reference proteome</keyword>
<dbReference type="AlphaFoldDB" id="A0A3A3FQU7"/>
<evidence type="ECO:0000256" key="1">
    <source>
        <dbReference type="SAM" id="MobiDB-lite"/>
    </source>
</evidence>
<evidence type="ECO:0000256" key="2">
    <source>
        <dbReference type="SAM" id="Phobius"/>
    </source>
</evidence>
<gene>
    <name evidence="3" type="ORF">D3871_08750</name>
</gene>
<accession>A0A3A3FQU7</accession>
<dbReference type="Proteomes" id="UP000265955">
    <property type="component" value="Unassembled WGS sequence"/>
</dbReference>
<feature type="compositionally biased region" description="Basic and acidic residues" evidence="1">
    <location>
        <begin position="61"/>
        <end position="70"/>
    </location>
</feature>
<comment type="caution">
    <text evidence="3">The sequence shown here is derived from an EMBL/GenBank/DDBJ whole genome shotgun (WGS) entry which is preliminary data.</text>
</comment>
<feature type="region of interest" description="Disordered" evidence="1">
    <location>
        <begin position="42"/>
        <end position="74"/>
    </location>
</feature>